<feature type="signal peptide" evidence="1">
    <location>
        <begin position="1"/>
        <end position="27"/>
    </location>
</feature>
<dbReference type="EMBL" id="GFTR01000834">
    <property type="protein sequence ID" value="JAW15592.1"/>
    <property type="molecule type" value="Transcribed_RNA"/>
</dbReference>
<feature type="domain" description="Kazal-like" evidence="2">
    <location>
        <begin position="22"/>
        <end position="79"/>
    </location>
</feature>
<accession>A0A224Y3E2</accession>
<evidence type="ECO:0000256" key="1">
    <source>
        <dbReference type="SAM" id="SignalP"/>
    </source>
</evidence>
<proteinExistence type="predicted"/>
<keyword evidence="1" id="KW-0732">Signal</keyword>
<name>A0A224Y3E2_9HEMI</name>
<dbReference type="AlphaFoldDB" id="A0A224Y3E2"/>
<dbReference type="Gene3D" id="3.30.60.30">
    <property type="match status" value="1"/>
</dbReference>
<sequence length="80" mass="8528">MKLNTPFLSVTLIAVFLTVCIIDFGEGCSFTCSDVNRPVCGGRGNERKTFGNFCKLDEENDCGRSGGGWKKVSNGACPGT</sequence>
<dbReference type="InterPro" id="IPR002350">
    <property type="entry name" value="Kazal_dom"/>
</dbReference>
<evidence type="ECO:0000259" key="2">
    <source>
        <dbReference type="PROSITE" id="PS51465"/>
    </source>
</evidence>
<dbReference type="PROSITE" id="PS51465">
    <property type="entry name" value="KAZAL_2"/>
    <property type="match status" value="1"/>
</dbReference>
<reference evidence="3" key="1">
    <citation type="journal article" date="2018" name="PLoS Negl. Trop. Dis.">
        <title>An insight into the salivary gland and fat body transcriptome of Panstrongylus lignarius (Hemiptera: Heteroptera), the main vector of Chagas disease in Peru.</title>
        <authorList>
            <person name="Nevoa J.C."/>
            <person name="Mendes M.T."/>
            <person name="da Silva M.V."/>
            <person name="Soares S.C."/>
            <person name="Oliveira C.J.F."/>
            <person name="Ribeiro J.M.C."/>
        </authorList>
    </citation>
    <scope>NUCLEOTIDE SEQUENCE</scope>
</reference>
<dbReference type="SUPFAM" id="SSF100895">
    <property type="entry name" value="Kazal-type serine protease inhibitors"/>
    <property type="match status" value="1"/>
</dbReference>
<dbReference type="InterPro" id="IPR036058">
    <property type="entry name" value="Kazal_dom_sf"/>
</dbReference>
<protein>
    <submittedName>
        <fullName evidence="3">Putative secreted peptide</fullName>
    </submittedName>
</protein>
<evidence type="ECO:0000313" key="3">
    <source>
        <dbReference type="EMBL" id="JAW15592.1"/>
    </source>
</evidence>
<feature type="chain" id="PRO_5011990886" evidence="1">
    <location>
        <begin position="28"/>
        <end position="80"/>
    </location>
</feature>
<organism evidence="3">
    <name type="scientific">Panstrongylus lignarius</name>
    <dbReference type="NCBI Taxonomy" id="156445"/>
    <lineage>
        <taxon>Eukaryota</taxon>
        <taxon>Metazoa</taxon>
        <taxon>Ecdysozoa</taxon>
        <taxon>Arthropoda</taxon>
        <taxon>Hexapoda</taxon>
        <taxon>Insecta</taxon>
        <taxon>Pterygota</taxon>
        <taxon>Neoptera</taxon>
        <taxon>Paraneoptera</taxon>
        <taxon>Hemiptera</taxon>
        <taxon>Heteroptera</taxon>
        <taxon>Panheteroptera</taxon>
        <taxon>Cimicomorpha</taxon>
        <taxon>Reduviidae</taxon>
        <taxon>Triatominae</taxon>
        <taxon>Panstrongylus</taxon>
    </lineage>
</organism>